<reference evidence="1 2" key="1">
    <citation type="submission" date="2018-09" db="EMBL/GenBank/DDBJ databases">
        <title>The draft genome of Acinetobacter spp. strains.</title>
        <authorList>
            <person name="Qin J."/>
            <person name="Feng Y."/>
            <person name="Zong Z."/>
        </authorList>
    </citation>
    <scope>NUCLEOTIDE SEQUENCE [LARGE SCALE GENOMIC DNA]</scope>
    <source>
        <strain evidence="1 2">WCHAc060012</strain>
    </source>
</reference>
<protein>
    <submittedName>
        <fullName evidence="1">Uncharacterized protein</fullName>
    </submittedName>
</protein>
<organism evidence="1 2">
    <name type="scientific">Acinetobacter tianfuensis</name>
    <dbReference type="NCBI Taxonomy" id="2419603"/>
    <lineage>
        <taxon>Bacteria</taxon>
        <taxon>Pseudomonadati</taxon>
        <taxon>Pseudomonadota</taxon>
        <taxon>Gammaproteobacteria</taxon>
        <taxon>Moraxellales</taxon>
        <taxon>Moraxellaceae</taxon>
        <taxon>Acinetobacter</taxon>
    </lineage>
</organism>
<evidence type="ECO:0000313" key="1">
    <source>
        <dbReference type="EMBL" id="RKG34093.1"/>
    </source>
</evidence>
<dbReference type="AlphaFoldDB" id="A0A3A8F079"/>
<name>A0A3A8F079_9GAMM</name>
<keyword evidence="2" id="KW-1185">Reference proteome</keyword>
<evidence type="ECO:0000313" key="2">
    <source>
        <dbReference type="Proteomes" id="UP000282388"/>
    </source>
</evidence>
<sequence>MKPVRNNLLSFYKNKEQRQKNDDFFRHCIGINNIALCSVVTEKEDFSRAIFIINYRFYGLFLKIVFL</sequence>
<dbReference type="Proteomes" id="UP000282388">
    <property type="component" value="Unassembled WGS sequence"/>
</dbReference>
<comment type="caution">
    <text evidence="1">The sequence shown here is derived from an EMBL/GenBank/DDBJ whole genome shotgun (WGS) entry which is preliminary data.</text>
</comment>
<proteinExistence type="predicted"/>
<gene>
    <name evidence="1" type="ORF">D7V32_02250</name>
</gene>
<accession>A0A3A8F079</accession>
<dbReference type="EMBL" id="RAXV01000002">
    <property type="protein sequence ID" value="RKG34093.1"/>
    <property type="molecule type" value="Genomic_DNA"/>
</dbReference>